<reference evidence="2" key="3">
    <citation type="submission" date="2019-08" db="EMBL/GenBank/DDBJ databases">
        <authorList>
            <consortium name="Photinus pyralis genome working group"/>
            <person name="Fallon T.R."/>
            <person name="Sander Lower S.E."/>
            <person name="Weng J.-K."/>
        </authorList>
    </citation>
    <scope>NUCLEOTIDE SEQUENCE</scope>
    <source>
        <strain evidence="2">1611_PpyrPB1</strain>
        <tissue evidence="2">Whole body</tissue>
    </source>
</reference>
<dbReference type="InParanoid" id="A0A1Y1KY21"/>
<evidence type="ECO:0000313" key="1">
    <source>
        <dbReference type="EMBL" id="JAV63787.1"/>
    </source>
</evidence>
<protein>
    <submittedName>
        <fullName evidence="1">Uncharacterized protein</fullName>
    </submittedName>
</protein>
<keyword evidence="3" id="KW-1185">Reference proteome</keyword>
<name>A0A1Y1KY21_PHOPY</name>
<dbReference type="EMBL" id="GEZM01076269">
    <property type="protein sequence ID" value="JAV63787.1"/>
    <property type="molecule type" value="Transcribed_RNA"/>
</dbReference>
<evidence type="ECO:0000313" key="3">
    <source>
        <dbReference type="Proteomes" id="UP000327044"/>
    </source>
</evidence>
<evidence type="ECO:0000313" key="2">
    <source>
        <dbReference type="EMBL" id="KAB0800621.1"/>
    </source>
</evidence>
<sequence length="155" mass="17741">MFSQKRGIGDQLGETVDNKIALEPQPKRRIEKKSRLTDLLKNSPDVISEYLMVDEKSKQRQAELEEGEETLIQTIDLENAHQENVIHMPIEDAMEVIDLGAKPNPDEELQFVAADKKEVEESKRGQEDDTLGKNKLWTWFTKWCVCAGKSNNETV</sequence>
<dbReference type="Proteomes" id="UP000327044">
    <property type="component" value="Unassembled WGS sequence"/>
</dbReference>
<dbReference type="EMBL" id="VVIM01000004">
    <property type="protein sequence ID" value="KAB0800621.1"/>
    <property type="molecule type" value="Genomic_DNA"/>
</dbReference>
<proteinExistence type="predicted"/>
<dbReference type="AlphaFoldDB" id="A0A1Y1KY21"/>
<gene>
    <name evidence="2" type="ORF">PPYR_06361</name>
</gene>
<dbReference type="OrthoDB" id="6730012at2759"/>
<organism evidence="1">
    <name type="scientific">Photinus pyralis</name>
    <name type="common">Common eastern firefly</name>
    <name type="synonym">Lampyris pyralis</name>
    <dbReference type="NCBI Taxonomy" id="7054"/>
    <lineage>
        <taxon>Eukaryota</taxon>
        <taxon>Metazoa</taxon>
        <taxon>Ecdysozoa</taxon>
        <taxon>Arthropoda</taxon>
        <taxon>Hexapoda</taxon>
        <taxon>Insecta</taxon>
        <taxon>Pterygota</taxon>
        <taxon>Neoptera</taxon>
        <taxon>Endopterygota</taxon>
        <taxon>Coleoptera</taxon>
        <taxon>Polyphaga</taxon>
        <taxon>Elateriformia</taxon>
        <taxon>Elateroidea</taxon>
        <taxon>Lampyridae</taxon>
        <taxon>Lampyrinae</taxon>
        <taxon>Photinus</taxon>
    </lineage>
</organism>
<reference evidence="1" key="1">
    <citation type="journal article" date="2016" name="Sci. Rep.">
        <title>Molecular characterization of firefly nuptial gifts: a multi-omics approach sheds light on postcopulatory sexual selection.</title>
        <authorList>
            <person name="Al-Wathiqui N."/>
            <person name="Fallon T.R."/>
            <person name="South A."/>
            <person name="Weng J.K."/>
            <person name="Lewis S.M."/>
        </authorList>
    </citation>
    <scope>NUCLEOTIDE SEQUENCE</scope>
</reference>
<accession>A0A1Y1KY21</accession>
<reference evidence="2 3" key="2">
    <citation type="journal article" date="2018" name="Elife">
        <title>Firefly genomes illuminate parallel origins of bioluminescence in beetles.</title>
        <authorList>
            <person name="Fallon T.R."/>
            <person name="Lower S.E."/>
            <person name="Chang C.H."/>
            <person name="Bessho-Uehara M."/>
            <person name="Martin G.J."/>
            <person name="Bewick A.J."/>
            <person name="Behringer M."/>
            <person name="Debat H.J."/>
            <person name="Wong I."/>
            <person name="Day J.C."/>
            <person name="Suvorov A."/>
            <person name="Silva C.J."/>
            <person name="Stanger-Hall K.F."/>
            <person name="Hall D.W."/>
            <person name="Schmitz R.J."/>
            <person name="Nelson D.R."/>
            <person name="Lewis S.M."/>
            <person name="Shigenobu S."/>
            <person name="Bybee S.M."/>
            <person name="Larracuente A.M."/>
            <person name="Oba Y."/>
            <person name="Weng J.K."/>
        </authorList>
    </citation>
    <scope>NUCLEOTIDE SEQUENCE [LARGE SCALE GENOMIC DNA]</scope>
    <source>
        <strain evidence="2">1611_PpyrPB1</strain>
        <tissue evidence="2">Whole body</tissue>
    </source>
</reference>